<feature type="region of interest" description="Disordered" evidence="1">
    <location>
        <begin position="1"/>
        <end position="24"/>
    </location>
</feature>
<dbReference type="GO" id="GO:0008168">
    <property type="term" value="F:methyltransferase activity"/>
    <property type="evidence" value="ECO:0007669"/>
    <property type="project" value="UniProtKB-KW"/>
</dbReference>
<dbReference type="SUPFAM" id="SSF53335">
    <property type="entry name" value="S-adenosyl-L-methionine-dependent methyltransferases"/>
    <property type="match status" value="1"/>
</dbReference>
<dbReference type="PANTHER" id="PTHR43861:SF1">
    <property type="entry name" value="TRANS-ACONITATE 2-METHYLTRANSFERASE"/>
    <property type="match status" value="1"/>
</dbReference>
<organism evidence="2 3">
    <name type="scientific">Streptomyces gossypii</name>
    <dbReference type="NCBI Taxonomy" id="2883101"/>
    <lineage>
        <taxon>Bacteria</taxon>
        <taxon>Bacillati</taxon>
        <taxon>Actinomycetota</taxon>
        <taxon>Actinomycetes</taxon>
        <taxon>Kitasatosporales</taxon>
        <taxon>Streptomycetaceae</taxon>
        <taxon>Streptomyces</taxon>
    </lineage>
</organism>
<dbReference type="GO" id="GO:0032259">
    <property type="term" value="P:methylation"/>
    <property type="evidence" value="ECO:0007669"/>
    <property type="project" value="UniProtKB-KW"/>
</dbReference>
<dbReference type="Gene3D" id="3.40.50.150">
    <property type="entry name" value="Vaccinia Virus protein VP39"/>
    <property type="match status" value="1"/>
</dbReference>
<comment type="caution">
    <text evidence="2">The sequence shown here is derived from an EMBL/GenBank/DDBJ whole genome shotgun (WGS) entry which is preliminary data.</text>
</comment>
<gene>
    <name evidence="2" type="ORF">LHJ74_00950</name>
</gene>
<keyword evidence="2" id="KW-0808">Transferase</keyword>
<evidence type="ECO:0000313" key="2">
    <source>
        <dbReference type="EMBL" id="MCT2588525.1"/>
    </source>
</evidence>
<accession>A0ABT2JKV9</accession>
<dbReference type="Pfam" id="PF13489">
    <property type="entry name" value="Methyltransf_23"/>
    <property type="match status" value="1"/>
</dbReference>
<dbReference type="PANTHER" id="PTHR43861">
    <property type="entry name" value="TRANS-ACONITATE 2-METHYLTRANSFERASE-RELATED"/>
    <property type="match status" value="1"/>
</dbReference>
<evidence type="ECO:0000256" key="1">
    <source>
        <dbReference type="SAM" id="MobiDB-lite"/>
    </source>
</evidence>
<proteinExistence type="predicted"/>
<dbReference type="EMBL" id="JAJAGO010000001">
    <property type="protein sequence ID" value="MCT2588525.1"/>
    <property type="molecule type" value="Genomic_DNA"/>
</dbReference>
<dbReference type="InterPro" id="IPR029063">
    <property type="entry name" value="SAM-dependent_MTases_sf"/>
</dbReference>
<reference evidence="2 3" key="1">
    <citation type="submission" date="2021-10" db="EMBL/GenBank/DDBJ databases">
        <title>Streptomyces gossypii sp. nov., isolated from soil collected from cotton field.</title>
        <authorList>
            <person name="Ge X."/>
            <person name="Chen X."/>
            <person name="Liu W."/>
        </authorList>
    </citation>
    <scope>NUCLEOTIDE SEQUENCE [LARGE SCALE GENOMIC DNA]</scope>
    <source>
        <strain evidence="2 3">N2-109</strain>
    </source>
</reference>
<dbReference type="Gene3D" id="2.20.130.10">
    <property type="entry name" value="CAC2371-like domains"/>
    <property type="match status" value="1"/>
</dbReference>
<sequence length="235" mass="25644">MTDASLSETLREKEHAGTGPGEITPDGCAVRMWARLATNGEPEIIEAAVPSGATILELGAGAGRMTRPLREKGFRVTAVDESAAMLAQIQDTPTVCSAIEGLRLAARFDVVTLTSFLVNTADPALRAELLRTCAHHVADGGCVLVQCEGAWHTEVEPGTEWERDGMTIRLASRERLEDGARRTRMEYVFEDAAWSQTFLSHRLSQQEVEEALAEAGLAVDRWLTEDRTWVRAVPG</sequence>
<keyword evidence="3" id="KW-1185">Reference proteome</keyword>
<name>A0ABT2JKV9_9ACTN</name>
<dbReference type="Proteomes" id="UP001156389">
    <property type="component" value="Unassembled WGS sequence"/>
</dbReference>
<dbReference type="RefSeq" id="WP_260215434.1">
    <property type="nucleotide sequence ID" value="NZ_JAJAGO010000001.1"/>
</dbReference>
<keyword evidence="2" id="KW-0489">Methyltransferase</keyword>
<evidence type="ECO:0000313" key="3">
    <source>
        <dbReference type="Proteomes" id="UP001156389"/>
    </source>
</evidence>
<protein>
    <submittedName>
        <fullName evidence="2">Class I SAM-dependent methyltransferase</fullName>
    </submittedName>
</protein>
<dbReference type="CDD" id="cd02440">
    <property type="entry name" value="AdoMet_MTases"/>
    <property type="match status" value="1"/>
</dbReference>